<keyword evidence="2 3" id="KW-0732">Signal</keyword>
<dbReference type="Proteomes" id="UP001221208">
    <property type="component" value="Unassembled WGS sequence"/>
</dbReference>
<evidence type="ECO:0000256" key="1">
    <source>
        <dbReference type="ARBA" id="ARBA00009091"/>
    </source>
</evidence>
<comment type="caution">
    <text evidence="4">The sequence shown here is derived from an EMBL/GenBank/DDBJ whole genome shotgun (WGS) entry which is preliminary data.</text>
</comment>
<dbReference type="SMART" id="SM00935">
    <property type="entry name" value="OmpH"/>
    <property type="match status" value="1"/>
</dbReference>
<comment type="similarity">
    <text evidence="1">Belongs to the Skp family.</text>
</comment>
<dbReference type="PANTHER" id="PTHR35089">
    <property type="entry name" value="CHAPERONE PROTEIN SKP"/>
    <property type="match status" value="1"/>
</dbReference>
<gene>
    <name evidence="4" type="ORF">OIK44_20350</name>
</gene>
<dbReference type="PANTHER" id="PTHR35089:SF1">
    <property type="entry name" value="CHAPERONE PROTEIN SKP"/>
    <property type="match status" value="1"/>
</dbReference>
<protein>
    <submittedName>
        <fullName evidence="4">OmpH family outer membrane protein</fullName>
    </submittedName>
</protein>
<organism evidence="4 5">
    <name type="scientific">Janthinobacterium fluminis</name>
    <dbReference type="NCBI Taxonomy" id="2987524"/>
    <lineage>
        <taxon>Bacteria</taxon>
        <taxon>Pseudomonadati</taxon>
        <taxon>Pseudomonadota</taxon>
        <taxon>Betaproteobacteria</taxon>
        <taxon>Burkholderiales</taxon>
        <taxon>Oxalobacteraceae</taxon>
        <taxon>Janthinobacterium</taxon>
    </lineage>
</organism>
<evidence type="ECO:0000313" key="4">
    <source>
        <dbReference type="EMBL" id="MDC8759943.1"/>
    </source>
</evidence>
<name>A0ABT5K6B6_9BURK</name>
<evidence type="ECO:0000313" key="5">
    <source>
        <dbReference type="Proteomes" id="UP001221208"/>
    </source>
</evidence>
<accession>A0ABT5K6B6</accession>
<feature type="chain" id="PRO_5045486095" evidence="3">
    <location>
        <begin position="30"/>
        <end position="172"/>
    </location>
</feature>
<keyword evidence="5" id="KW-1185">Reference proteome</keyword>
<dbReference type="Pfam" id="PF03938">
    <property type="entry name" value="OmpH"/>
    <property type="match status" value="1"/>
</dbReference>
<feature type="signal peptide" evidence="3">
    <location>
        <begin position="1"/>
        <end position="29"/>
    </location>
</feature>
<dbReference type="EMBL" id="JAQQXR010000009">
    <property type="protein sequence ID" value="MDC8759943.1"/>
    <property type="molecule type" value="Genomic_DNA"/>
</dbReference>
<dbReference type="RefSeq" id="WP_273673426.1">
    <property type="nucleotide sequence ID" value="NZ_JAQQXR010000009.1"/>
</dbReference>
<dbReference type="SUPFAM" id="SSF111384">
    <property type="entry name" value="OmpH-like"/>
    <property type="match status" value="1"/>
</dbReference>
<evidence type="ECO:0000256" key="3">
    <source>
        <dbReference type="SAM" id="SignalP"/>
    </source>
</evidence>
<dbReference type="InterPro" id="IPR005632">
    <property type="entry name" value="Chaperone_Skp"/>
</dbReference>
<proteinExistence type="inferred from homology"/>
<reference evidence="4 5" key="1">
    <citation type="submission" date="2022-10" db="EMBL/GenBank/DDBJ databases">
        <title>Janthinobacterium sp. hw3 Genome sequencing.</title>
        <authorList>
            <person name="Park S."/>
        </authorList>
    </citation>
    <scope>NUCLEOTIDE SEQUENCE [LARGE SCALE GENOMIC DNA]</scope>
    <source>
        <strain evidence="5">hw3</strain>
    </source>
</reference>
<sequence length="172" mass="19753">MKTATATLPKYLAALALCWCSLAPVQAQAQESKIAWLSSERLYHESKLAKLASEKLAEEFKAREKAVQELGARFKVASDKLEKELPGLNESERAKRQREYFELDKELQRRQREFREDLSQRTNEERAAIAEKANAIVQKMALAEGYDVVLQDALWFNPRIDITDRVLKALDK</sequence>
<evidence type="ECO:0000256" key="2">
    <source>
        <dbReference type="ARBA" id="ARBA00022729"/>
    </source>
</evidence>
<dbReference type="InterPro" id="IPR024930">
    <property type="entry name" value="Skp_dom_sf"/>
</dbReference>
<dbReference type="Gene3D" id="3.30.910.20">
    <property type="entry name" value="Skp domain"/>
    <property type="match status" value="1"/>
</dbReference>